<keyword evidence="4" id="KW-1185">Reference proteome</keyword>
<evidence type="ECO:0008006" key="5">
    <source>
        <dbReference type="Google" id="ProtNLM"/>
    </source>
</evidence>
<dbReference type="OrthoDB" id="6400809at2759"/>
<feature type="compositionally biased region" description="Gly residues" evidence="1">
    <location>
        <begin position="171"/>
        <end position="181"/>
    </location>
</feature>
<dbReference type="Proteomes" id="UP000440578">
    <property type="component" value="Unassembled WGS sequence"/>
</dbReference>
<dbReference type="AlphaFoldDB" id="A0A6A4VNP4"/>
<dbReference type="PANTHER" id="PTHR21261">
    <property type="entry name" value="BEAT PROTEIN"/>
    <property type="match status" value="1"/>
</dbReference>
<name>A0A6A4VNP4_AMPAM</name>
<feature type="region of interest" description="Disordered" evidence="1">
    <location>
        <begin position="140"/>
        <end position="219"/>
    </location>
</feature>
<dbReference type="PANTHER" id="PTHR21261:SF15">
    <property type="entry name" value="BEATEN PATH IIIA, ISOFORM D-RELATED"/>
    <property type="match status" value="1"/>
</dbReference>
<keyword evidence="2" id="KW-0732">Signal</keyword>
<feature type="signal peptide" evidence="2">
    <location>
        <begin position="1"/>
        <end position="19"/>
    </location>
</feature>
<organism evidence="3 4">
    <name type="scientific">Amphibalanus amphitrite</name>
    <name type="common">Striped barnacle</name>
    <name type="synonym">Balanus amphitrite</name>
    <dbReference type="NCBI Taxonomy" id="1232801"/>
    <lineage>
        <taxon>Eukaryota</taxon>
        <taxon>Metazoa</taxon>
        <taxon>Ecdysozoa</taxon>
        <taxon>Arthropoda</taxon>
        <taxon>Crustacea</taxon>
        <taxon>Multicrustacea</taxon>
        <taxon>Cirripedia</taxon>
        <taxon>Thoracica</taxon>
        <taxon>Thoracicalcarea</taxon>
        <taxon>Balanomorpha</taxon>
        <taxon>Balanoidea</taxon>
        <taxon>Balanidae</taxon>
        <taxon>Amphibalaninae</taxon>
        <taxon>Amphibalanus</taxon>
    </lineage>
</organism>
<sequence>MWTAQTTVALLAGLTVVSGYTVDVVVPEAPEFGSRVVLECNYRLDRGERIQELTWVKDNQVFVTYRDGQQATFTNIPGLNIDEVNSSQRRVILTDVQDSASGVYGVRMSIAADSAGSTNVNTFVHNQDMTVGGAAADTLGNRFGGGSQRRPVSSGSTVITSSSSSSSGSSGPVGGGLGNRFGGNRPDPAGSGTAGATSFAAEAPVGAAQPVPPPGQSFAESAAASGLAAAQANLQNAVNQLQNALNAALAG</sequence>
<protein>
    <recommendedName>
        <fullName evidence="5">Ig-like domain-containing protein</fullName>
    </recommendedName>
</protein>
<accession>A0A6A4VNP4</accession>
<proteinExistence type="predicted"/>
<evidence type="ECO:0000256" key="1">
    <source>
        <dbReference type="SAM" id="MobiDB-lite"/>
    </source>
</evidence>
<feature type="chain" id="PRO_5025497265" description="Ig-like domain-containing protein" evidence="2">
    <location>
        <begin position="20"/>
        <end position="251"/>
    </location>
</feature>
<gene>
    <name evidence="3" type="ORF">FJT64_000963</name>
</gene>
<evidence type="ECO:0000256" key="2">
    <source>
        <dbReference type="SAM" id="SignalP"/>
    </source>
</evidence>
<dbReference type="EMBL" id="VIIS01001775">
    <property type="protein sequence ID" value="KAF0293030.1"/>
    <property type="molecule type" value="Genomic_DNA"/>
</dbReference>
<reference evidence="3 4" key="1">
    <citation type="submission" date="2019-07" db="EMBL/GenBank/DDBJ databases">
        <title>Draft genome assembly of a fouling barnacle, Amphibalanus amphitrite (Darwin, 1854): The first reference genome for Thecostraca.</title>
        <authorList>
            <person name="Kim W."/>
        </authorList>
    </citation>
    <scope>NUCLEOTIDE SEQUENCE [LARGE SCALE GENOMIC DNA]</scope>
    <source>
        <strain evidence="3">SNU_AA5</strain>
        <tissue evidence="3">Soma without cirri and trophi</tissue>
    </source>
</reference>
<dbReference type="Gene3D" id="2.60.40.10">
    <property type="entry name" value="Immunoglobulins"/>
    <property type="match status" value="1"/>
</dbReference>
<comment type="caution">
    <text evidence="3">The sequence shown here is derived from an EMBL/GenBank/DDBJ whole genome shotgun (WGS) entry which is preliminary data.</text>
</comment>
<feature type="compositionally biased region" description="Low complexity" evidence="1">
    <location>
        <begin position="151"/>
        <end position="170"/>
    </location>
</feature>
<evidence type="ECO:0000313" key="3">
    <source>
        <dbReference type="EMBL" id="KAF0293030.1"/>
    </source>
</evidence>
<evidence type="ECO:0000313" key="4">
    <source>
        <dbReference type="Proteomes" id="UP000440578"/>
    </source>
</evidence>
<dbReference type="InterPro" id="IPR013783">
    <property type="entry name" value="Ig-like_fold"/>
</dbReference>
<feature type="compositionally biased region" description="Low complexity" evidence="1">
    <location>
        <begin position="189"/>
        <end position="209"/>
    </location>
</feature>